<proteinExistence type="inferred from homology"/>
<organism evidence="20 21">
    <name type="scientific">Mizuhopecten yessoensis</name>
    <name type="common">Japanese scallop</name>
    <name type="synonym">Patinopecten yessoensis</name>
    <dbReference type="NCBI Taxonomy" id="6573"/>
    <lineage>
        <taxon>Eukaryota</taxon>
        <taxon>Metazoa</taxon>
        <taxon>Spiralia</taxon>
        <taxon>Lophotrochozoa</taxon>
        <taxon>Mollusca</taxon>
        <taxon>Bivalvia</taxon>
        <taxon>Autobranchia</taxon>
        <taxon>Pteriomorphia</taxon>
        <taxon>Pectinida</taxon>
        <taxon>Pectinoidea</taxon>
        <taxon>Pectinidae</taxon>
        <taxon>Mizuhopecten</taxon>
    </lineage>
</organism>
<evidence type="ECO:0000256" key="13">
    <source>
        <dbReference type="ARBA" id="ARBA00023239"/>
    </source>
</evidence>
<comment type="caution">
    <text evidence="20">The sequence shown here is derived from an EMBL/GenBank/DDBJ whole genome shotgun (WGS) entry which is preliminary data.</text>
</comment>
<dbReference type="Pfam" id="PF00211">
    <property type="entry name" value="Guanylate_cyc"/>
    <property type="match status" value="2"/>
</dbReference>
<keyword evidence="9" id="KW-0342">GTP-binding</keyword>
<evidence type="ECO:0000256" key="8">
    <source>
        <dbReference type="ARBA" id="ARBA00022989"/>
    </source>
</evidence>
<evidence type="ECO:0000256" key="14">
    <source>
        <dbReference type="ARBA" id="ARBA00023293"/>
    </source>
</evidence>
<evidence type="ECO:0000313" key="20">
    <source>
        <dbReference type="EMBL" id="OWF54640.1"/>
    </source>
</evidence>
<dbReference type="CDD" id="cd07302">
    <property type="entry name" value="CHD"/>
    <property type="match status" value="1"/>
</dbReference>
<keyword evidence="8 17" id="KW-1133">Transmembrane helix</keyword>
<keyword evidence="5 17" id="KW-0812">Transmembrane</keyword>
<comment type="catalytic activity">
    <reaction evidence="1 16">
        <text>GTP = 3',5'-cyclic GMP + diphosphate</text>
        <dbReference type="Rhea" id="RHEA:13665"/>
        <dbReference type="ChEBI" id="CHEBI:33019"/>
        <dbReference type="ChEBI" id="CHEBI:37565"/>
        <dbReference type="ChEBI" id="CHEBI:57746"/>
        <dbReference type="EC" id="4.6.1.2"/>
    </reaction>
</comment>
<dbReference type="GO" id="GO:0004016">
    <property type="term" value="F:adenylate cyclase activity"/>
    <property type="evidence" value="ECO:0007669"/>
    <property type="project" value="TreeGrafter"/>
</dbReference>
<evidence type="ECO:0000259" key="19">
    <source>
        <dbReference type="PROSITE" id="PS50125"/>
    </source>
</evidence>
<reference evidence="20 21" key="1">
    <citation type="journal article" date="2017" name="Nat. Ecol. Evol.">
        <title>Scallop genome provides insights into evolution of bilaterian karyotype and development.</title>
        <authorList>
            <person name="Wang S."/>
            <person name="Zhang J."/>
            <person name="Jiao W."/>
            <person name="Li J."/>
            <person name="Xun X."/>
            <person name="Sun Y."/>
            <person name="Guo X."/>
            <person name="Huan P."/>
            <person name="Dong B."/>
            <person name="Zhang L."/>
            <person name="Hu X."/>
            <person name="Sun X."/>
            <person name="Wang J."/>
            <person name="Zhao C."/>
            <person name="Wang Y."/>
            <person name="Wang D."/>
            <person name="Huang X."/>
            <person name="Wang R."/>
            <person name="Lv J."/>
            <person name="Li Y."/>
            <person name="Zhang Z."/>
            <person name="Liu B."/>
            <person name="Lu W."/>
            <person name="Hui Y."/>
            <person name="Liang J."/>
            <person name="Zhou Z."/>
            <person name="Hou R."/>
            <person name="Li X."/>
            <person name="Liu Y."/>
            <person name="Li H."/>
            <person name="Ning X."/>
            <person name="Lin Y."/>
            <person name="Zhao L."/>
            <person name="Xing Q."/>
            <person name="Dou J."/>
            <person name="Li Y."/>
            <person name="Mao J."/>
            <person name="Guo H."/>
            <person name="Dou H."/>
            <person name="Li T."/>
            <person name="Mu C."/>
            <person name="Jiang W."/>
            <person name="Fu Q."/>
            <person name="Fu X."/>
            <person name="Miao Y."/>
            <person name="Liu J."/>
            <person name="Yu Q."/>
            <person name="Li R."/>
            <person name="Liao H."/>
            <person name="Li X."/>
            <person name="Kong Y."/>
            <person name="Jiang Z."/>
            <person name="Chourrout D."/>
            <person name="Li R."/>
            <person name="Bao Z."/>
        </authorList>
    </citation>
    <scope>NUCLEOTIDE SEQUENCE [LARGE SCALE GENOMIC DNA]</scope>
    <source>
        <strain evidence="20 21">PY_sf001</strain>
    </source>
</reference>
<keyword evidence="6" id="KW-0732">Signal</keyword>
<dbReference type="InterPro" id="IPR050401">
    <property type="entry name" value="Cyclic_nucleotide_synthase"/>
</dbReference>
<keyword evidence="21" id="KW-1185">Reference proteome</keyword>
<name>A0A210R0U5_MIZYE</name>
<evidence type="ECO:0000256" key="1">
    <source>
        <dbReference type="ARBA" id="ARBA00001436"/>
    </source>
</evidence>
<dbReference type="InterPro" id="IPR001170">
    <property type="entry name" value="ANPR/GUC"/>
</dbReference>
<dbReference type="GO" id="GO:0005524">
    <property type="term" value="F:ATP binding"/>
    <property type="evidence" value="ECO:0007669"/>
    <property type="project" value="InterPro"/>
</dbReference>
<keyword evidence="14 16" id="KW-0141">cGMP biosynthesis</keyword>
<evidence type="ECO:0000259" key="18">
    <source>
        <dbReference type="PROSITE" id="PS50011"/>
    </source>
</evidence>
<dbReference type="GO" id="GO:0035556">
    <property type="term" value="P:intracellular signal transduction"/>
    <property type="evidence" value="ECO:0007669"/>
    <property type="project" value="InterPro"/>
</dbReference>
<dbReference type="GO" id="GO:0004383">
    <property type="term" value="F:guanylate cyclase activity"/>
    <property type="evidence" value="ECO:0007669"/>
    <property type="project" value="UniProtKB-EC"/>
</dbReference>
<dbReference type="Gene3D" id="6.10.250.780">
    <property type="match status" value="1"/>
</dbReference>
<sequence>MASSWNLPIITPVGTSGTLGDKSNFPTLTRLAYNMNKFAKFYLQVFGQFNWTDVTIMYDKVHVFFRIVGTSLGNEFPSAGISSKVMEFDTNGDFDHKNMLLTASERSRVFVISCHGDTFRDIMLTFYDLGMALGDYAVIFIRLFVGDDVGNMSWMRNDANDAKARKAYDSVLLVQPRRPESPEFLQFEQDVKNRSLQDYNFIYGDIEVNIFITAFYDSFLIYAQILNETLTDGGDILDGFNLTRRIWGRTFQGIGGTIAIDHNGDRDTDFSLLDMDTSTGDFKVNPHLKLKLESDLHSLWWKIKSTDLLSGNAGSRVISRLSLVQSLGGESKSKEDTAQMFTTTAIYKGATVAIKKFKIKQFNVDRVSLMEMKQMRDIACPNLTRLVGLAIEPSHVTLVTEYCPRGSLQDILENDSIQLDIDFKNALLTDLVQGMAYLHASPIEVHGNLNSSNCVIDGRFVLKITDFGLTRIRRLEHKPIDNHQLRAQIWVAPEQLRLFPNRTASHSGDVYSFGIILFEILTRLEPYEDELEHITIADVLHKIKRGLDPPFRPILPQTSEKSDLVNVMKECWNEDPKLRPSFHTLIRTIRKISGVTAGHNILDSLLKRMEQYANNLEDLVEERTRAFLDEKRKSEELLYEVLPRSVADQLKNGLSVDPESFESVTIYFSDIVGFTNISASSLPMQVVDLLNDLYTCFDSILENYDVYKVETIGDAYMVVSGLPVRNGSEHVRQIARMSLGILENVSKFKIRHKPDAILRARIGIHSGNKTMTFILISIVQLVFIGSVCAGVVGRKMPRYCLFGDTVNTASRMESNGEAMKIHMSRDTKDMLDIFGNFLIESRGEISVKGKGTMITYWLLGEEIREA</sequence>
<feature type="domain" description="Guanylate cyclase" evidence="19">
    <location>
        <begin position="665"/>
        <end position="813"/>
    </location>
</feature>
<comment type="similarity">
    <text evidence="15">Belongs to the adenylyl cyclase class-4/guanylyl cyclase family.</text>
</comment>
<evidence type="ECO:0000256" key="3">
    <source>
        <dbReference type="ARBA" id="ARBA00012202"/>
    </source>
</evidence>
<dbReference type="Gene3D" id="3.40.50.2300">
    <property type="match status" value="2"/>
</dbReference>
<dbReference type="Pfam" id="PF07714">
    <property type="entry name" value="PK_Tyr_Ser-Thr"/>
    <property type="match status" value="1"/>
</dbReference>
<keyword evidence="4" id="KW-1003">Cell membrane</keyword>
<dbReference type="FunFam" id="3.30.70.1230:FF:000015">
    <property type="entry name" value="Guanylate cyclase"/>
    <property type="match status" value="1"/>
</dbReference>
<feature type="domain" description="Protein kinase" evidence="18">
    <location>
        <begin position="321"/>
        <end position="602"/>
    </location>
</feature>
<dbReference type="EC" id="4.6.1.2" evidence="3 16"/>
<keyword evidence="10 17" id="KW-0472">Membrane</keyword>
<feature type="transmembrane region" description="Helical" evidence="17">
    <location>
        <begin position="771"/>
        <end position="792"/>
    </location>
</feature>
<dbReference type="Gene3D" id="3.30.70.1230">
    <property type="entry name" value="Nucleotide cyclase"/>
    <property type="match status" value="1"/>
</dbReference>
<dbReference type="SUPFAM" id="SSF55073">
    <property type="entry name" value="Nucleotide cyclase"/>
    <property type="match status" value="1"/>
</dbReference>
<dbReference type="PROSITE" id="PS50011">
    <property type="entry name" value="PROTEIN_KINASE_DOM"/>
    <property type="match status" value="1"/>
</dbReference>
<evidence type="ECO:0000256" key="2">
    <source>
        <dbReference type="ARBA" id="ARBA00004251"/>
    </source>
</evidence>
<evidence type="ECO:0000313" key="21">
    <source>
        <dbReference type="Proteomes" id="UP000242188"/>
    </source>
</evidence>
<dbReference type="GO" id="GO:0005525">
    <property type="term" value="F:GTP binding"/>
    <property type="evidence" value="ECO:0007669"/>
    <property type="project" value="UniProtKB-KW"/>
</dbReference>
<dbReference type="PANTHER" id="PTHR11920">
    <property type="entry name" value="GUANYLYL CYCLASE"/>
    <property type="match status" value="1"/>
</dbReference>
<evidence type="ECO:0000256" key="5">
    <source>
        <dbReference type="ARBA" id="ARBA00022692"/>
    </source>
</evidence>
<dbReference type="PRINTS" id="PR00255">
    <property type="entry name" value="NATPEPTIDER"/>
</dbReference>
<dbReference type="InterPro" id="IPR001828">
    <property type="entry name" value="ANF_lig-bd_rcpt"/>
</dbReference>
<dbReference type="InterPro" id="IPR018297">
    <property type="entry name" value="A/G_cyclase_CS"/>
</dbReference>
<accession>A0A210R0U5</accession>
<dbReference type="SMART" id="SM00044">
    <property type="entry name" value="CYCc"/>
    <property type="match status" value="1"/>
</dbReference>
<dbReference type="AlphaFoldDB" id="A0A210R0U5"/>
<keyword evidence="12" id="KW-0325">Glycoprotein</keyword>
<dbReference type="InterPro" id="IPR011009">
    <property type="entry name" value="Kinase-like_dom_sf"/>
</dbReference>
<evidence type="ECO:0000256" key="9">
    <source>
        <dbReference type="ARBA" id="ARBA00023134"/>
    </source>
</evidence>
<dbReference type="Proteomes" id="UP000242188">
    <property type="component" value="Unassembled WGS sequence"/>
</dbReference>
<keyword evidence="7" id="KW-0547">Nucleotide-binding</keyword>
<dbReference type="GO" id="GO:0004672">
    <property type="term" value="F:protein kinase activity"/>
    <property type="evidence" value="ECO:0007669"/>
    <property type="project" value="InterPro"/>
</dbReference>
<dbReference type="PANTHER" id="PTHR11920:SF494">
    <property type="entry name" value="ATRIAL NATRIURETIC PEPTIDE RECEPTOR 2"/>
    <property type="match status" value="1"/>
</dbReference>
<dbReference type="SUPFAM" id="SSF53822">
    <property type="entry name" value="Periplasmic binding protein-like I"/>
    <property type="match status" value="1"/>
</dbReference>
<dbReference type="InterPro" id="IPR000719">
    <property type="entry name" value="Prot_kinase_dom"/>
</dbReference>
<evidence type="ECO:0000256" key="17">
    <source>
        <dbReference type="SAM" id="Phobius"/>
    </source>
</evidence>
<comment type="subcellular location">
    <subcellularLocation>
        <location evidence="2">Cell membrane</location>
        <topology evidence="2">Single-pass type I membrane protein</topology>
    </subcellularLocation>
</comment>
<evidence type="ECO:0000256" key="11">
    <source>
        <dbReference type="ARBA" id="ARBA00023170"/>
    </source>
</evidence>
<dbReference type="GO" id="GO:0001653">
    <property type="term" value="F:peptide receptor activity"/>
    <property type="evidence" value="ECO:0007669"/>
    <property type="project" value="TreeGrafter"/>
</dbReference>
<evidence type="ECO:0000256" key="6">
    <source>
        <dbReference type="ARBA" id="ARBA00022729"/>
    </source>
</evidence>
<dbReference type="SUPFAM" id="SSF56112">
    <property type="entry name" value="Protein kinase-like (PK-like)"/>
    <property type="match status" value="1"/>
</dbReference>
<gene>
    <name evidence="20" type="ORF">KP79_PYT04366</name>
</gene>
<dbReference type="Gene3D" id="1.10.510.10">
    <property type="entry name" value="Transferase(Phosphotransferase) domain 1"/>
    <property type="match status" value="1"/>
</dbReference>
<dbReference type="GO" id="GO:0007168">
    <property type="term" value="P:receptor guanylyl cyclase signaling pathway"/>
    <property type="evidence" value="ECO:0007669"/>
    <property type="project" value="TreeGrafter"/>
</dbReference>
<dbReference type="Pfam" id="PF01094">
    <property type="entry name" value="ANF_receptor"/>
    <property type="match status" value="1"/>
</dbReference>
<keyword evidence="11 20" id="KW-0675">Receptor</keyword>
<keyword evidence="13 15" id="KW-0456">Lyase</keyword>
<dbReference type="EMBL" id="NEDP02000942">
    <property type="protein sequence ID" value="OWF54640.1"/>
    <property type="molecule type" value="Genomic_DNA"/>
</dbReference>
<evidence type="ECO:0000256" key="12">
    <source>
        <dbReference type="ARBA" id="ARBA00023180"/>
    </source>
</evidence>
<evidence type="ECO:0000256" key="4">
    <source>
        <dbReference type="ARBA" id="ARBA00022475"/>
    </source>
</evidence>
<dbReference type="PROSITE" id="PS50125">
    <property type="entry name" value="GUANYLATE_CYCLASE_2"/>
    <property type="match status" value="1"/>
</dbReference>
<evidence type="ECO:0000256" key="16">
    <source>
        <dbReference type="RuleBase" id="RU003431"/>
    </source>
</evidence>
<dbReference type="InterPro" id="IPR029787">
    <property type="entry name" value="Nucleotide_cyclase"/>
</dbReference>
<evidence type="ECO:0000256" key="10">
    <source>
        <dbReference type="ARBA" id="ARBA00023136"/>
    </source>
</evidence>
<protein>
    <recommendedName>
        <fullName evidence="3 16">Guanylate cyclase</fullName>
        <ecNumber evidence="3 16">4.6.1.2</ecNumber>
    </recommendedName>
</protein>
<dbReference type="PROSITE" id="PS00452">
    <property type="entry name" value="GUANYLATE_CYCLASE_1"/>
    <property type="match status" value="1"/>
</dbReference>
<dbReference type="InterPro" id="IPR001245">
    <property type="entry name" value="Ser-Thr/Tyr_kinase_cat_dom"/>
</dbReference>
<evidence type="ECO:0000256" key="7">
    <source>
        <dbReference type="ARBA" id="ARBA00022741"/>
    </source>
</evidence>
<dbReference type="InterPro" id="IPR001054">
    <property type="entry name" value="A/G_cyclase"/>
</dbReference>
<evidence type="ECO:0000256" key="15">
    <source>
        <dbReference type="RuleBase" id="RU000405"/>
    </source>
</evidence>
<dbReference type="GO" id="GO:0005886">
    <property type="term" value="C:plasma membrane"/>
    <property type="evidence" value="ECO:0007669"/>
    <property type="project" value="UniProtKB-SubCell"/>
</dbReference>
<dbReference type="InterPro" id="IPR028082">
    <property type="entry name" value="Peripla_BP_I"/>
</dbReference>
<dbReference type="OrthoDB" id="60033at2759"/>